<dbReference type="SUPFAM" id="SSF54211">
    <property type="entry name" value="Ribosomal protein S5 domain 2-like"/>
    <property type="match status" value="1"/>
</dbReference>
<comment type="pathway">
    <text evidence="10">Isoprenoid biosynthesis; isopentenyl diphosphate biosynthesis via DXP pathway; isopentenyl diphosphate from 1-deoxy-D-xylulose 5-phosphate: step 3/6.</text>
</comment>
<evidence type="ECO:0000259" key="11">
    <source>
        <dbReference type="Pfam" id="PF00288"/>
    </source>
</evidence>
<dbReference type="Gene3D" id="3.30.70.890">
    <property type="entry name" value="GHMP kinase, C-terminal domain"/>
    <property type="match status" value="1"/>
</dbReference>
<dbReference type="EMBL" id="JBHUHD010000001">
    <property type="protein sequence ID" value="MFD2139982.1"/>
    <property type="molecule type" value="Genomic_DNA"/>
</dbReference>
<feature type="domain" description="GHMP kinase C-terminal" evidence="12">
    <location>
        <begin position="231"/>
        <end position="290"/>
    </location>
</feature>
<evidence type="ECO:0000256" key="10">
    <source>
        <dbReference type="HAMAP-Rule" id="MF_00061"/>
    </source>
</evidence>
<dbReference type="GO" id="GO:0050515">
    <property type="term" value="F:4-(cytidine 5'-diphospho)-2-C-methyl-D-erythritol kinase activity"/>
    <property type="evidence" value="ECO:0007669"/>
    <property type="project" value="UniProtKB-EC"/>
</dbReference>
<reference evidence="14" key="1">
    <citation type="journal article" date="2019" name="Int. J. Syst. Evol. Microbiol.">
        <title>The Global Catalogue of Microorganisms (GCM) 10K type strain sequencing project: providing services to taxonomists for standard genome sequencing and annotation.</title>
        <authorList>
            <consortium name="The Broad Institute Genomics Platform"/>
            <consortium name="The Broad Institute Genome Sequencing Center for Infectious Disease"/>
            <person name="Wu L."/>
            <person name="Ma J."/>
        </authorList>
    </citation>
    <scope>NUCLEOTIDE SEQUENCE [LARGE SCALE GENOMIC DNA]</scope>
    <source>
        <strain evidence="14">CCM 7435</strain>
    </source>
</reference>
<evidence type="ECO:0000256" key="4">
    <source>
        <dbReference type="ARBA" id="ARBA00022679"/>
    </source>
</evidence>
<dbReference type="InterPro" id="IPR013750">
    <property type="entry name" value="GHMP_kinase_C_dom"/>
</dbReference>
<accession>A0ABW4YUZ9</accession>
<evidence type="ECO:0000256" key="8">
    <source>
        <dbReference type="ARBA" id="ARBA00023229"/>
    </source>
</evidence>
<organism evidence="13 14">
    <name type="scientific">Ancylobacter oerskovii</name>
    <dbReference type="NCBI Taxonomy" id="459519"/>
    <lineage>
        <taxon>Bacteria</taxon>
        <taxon>Pseudomonadati</taxon>
        <taxon>Pseudomonadota</taxon>
        <taxon>Alphaproteobacteria</taxon>
        <taxon>Hyphomicrobiales</taxon>
        <taxon>Xanthobacteraceae</taxon>
        <taxon>Ancylobacter</taxon>
    </lineage>
</organism>
<dbReference type="Gene3D" id="3.30.230.10">
    <property type="match status" value="1"/>
</dbReference>
<name>A0ABW4YUZ9_9HYPH</name>
<dbReference type="EC" id="2.7.1.148" evidence="2 10"/>
<evidence type="ECO:0000256" key="9">
    <source>
        <dbReference type="ARBA" id="ARBA00032554"/>
    </source>
</evidence>
<evidence type="ECO:0000256" key="3">
    <source>
        <dbReference type="ARBA" id="ARBA00017473"/>
    </source>
</evidence>
<comment type="similarity">
    <text evidence="1 10">Belongs to the GHMP kinase family. IspE subfamily.</text>
</comment>
<evidence type="ECO:0000259" key="12">
    <source>
        <dbReference type="Pfam" id="PF08544"/>
    </source>
</evidence>
<gene>
    <name evidence="10" type="primary">ispE</name>
    <name evidence="13" type="ORF">ACFSNC_06205</name>
</gene>
<dbReference type="RefSeq" id="WP_213353332.1">
    <property type="nucleotide sequence ID" value="NZ_JAHBGB010000033.1"/>
</dbReference>
<dbReference type="Pfam" id="PF00288">
    <property type="entry name" value="GHMP_kinases_N"/>
    <property type="match status" value="1"/>
</dbReference>
<dbReference type="InterPro" id="IPR020568">
    <property type="entry name" value="Ribosomal_Su5_D2-typ_SF"/>
</dbReference>
<dbReference type="PANTHER" id="PTHR43527">
    <property type="entry name" value="4-DIPHOSPHOCYTIDYL-2-C-METHYL-D-ERYTHRITOL KINASE, CHLOROPLASTIC"/>
    <property type="match status" value="1"/>
</dbReference>
<evidence type="ECO:0000313" key="13">
    <source>
        <dbReference type="EMBL" id="MFD2139982.1"/>
    </source>
</evidence>
<dbReference type="InterPro" id="IPR014721">
    <property type="entry name" value="Ribsml_uS5_D2-typ_fold_subgr"/>
</dbReference>
<evidence type="ECO:0000256" key="5">
    <source>
        <dbReference type="ARBA" id="ARBA00022741"/>
    </source>
</evidence>
<evidence type="ECO:0000256" key="7">
    <source>
        <dbReference type="ARBA" id="ARBA00022840"/>
    </source>
</evidence>
<evidence type="ECO:0000256" key="2">
    <source>
        <dbReference type="ARBA" id="ARBA00012052"/>
    </source>
</evidence>
<evidence type="ECO:0000256" key="6">
    <source>
        <dbReference type="ARBA" id="ARBA00022777"/>
    </source>
</evidence>
<feature type="domain" description="GHMP kinase N-terminal" evidence="11">
    <location>
        <begin position="83"/>
        <end position="160"/>
    </location>
</feature>
<comment type="caution">
    <text evidence="13">The sequence shown here is derived from an EMBL/GenBank/DDBJ whole genome shotgun (WGS) entry which is preliminary data.</text>
</comment>
<protein>
    <recommendedName>
        <fullName evidence="3 10">4-diphosphocytidyl-2-C-methyl-D-erythritol kinase</fullName>
        <shortName evidence="10">CMK</shortName>
        <ecNumber evidence="2 10">2.7.1.148</ecNumber>
    </recommendedName>
    <alternativeName>
        <fullName evidence="9 10">4-(cytidine-5'-diphospho)-2-C-methyl-D-erythritol kinase</fullName>
    </alternativeName>
</protein>
<feature type="active site" evidence="10">
    <location>
        <position position="153"/>
    </location>
</feature>
<dbReference type="Proteomes" id="UP001597299">
    <property type="component" value="Unassembled WGS sequence"/>
</dbReference>
<dbReference type="InterPro" id="IPR006204">
    <property type="entry name" value="GHMP_kinase_N_dom"/>
</dbReference>
<keyword evidence="7 10" id="KW-0067">ATP-binding</keyword>
<comment type="function">
    <text evidence="10">Catalyzes the phosphorylation of the position 2 hydroxy group of 4-diphosphocytidyl-2C-methyl-D-erythritol.</text>
</comment>
<dbReference type="PANTHER" id="PTHR43527:SF2">
    <property type="entry name" value="4-DIPHOSPHOCYTIDYL-2-C-METHYL-D-ERYTHRITOL KINASE, CHLOROPLASTIC"/>
    <property type="match status" value="1"/>
</dbReference>
<evidence type="ECO:0000313" key="14">
    <source>
        <dbReference type="Proteomes" id="UP001597299"/>
    </source>
</evidence>
<dbReference type="Pfam" id="PF08544">
    <property type="entry name" value="GHMP_kinases_C"/>
    <property type="match status" value="1"/>
</dbReference>
<comment type="catalytic activity">
    <reaction evidence="10">
        <text>4-CDP-2-C-methyl-D-erythritol + ATP = 4-CDP-2-C-methyl-D-erythritol 2-phosphate + ADP + H(+)</text>
        <dbReference type="Rhea" id="RHEA:18437"/>
        <dbReference type="ChEBI" id="CHEBI:15378"/>
        <dbReference type="ChEBI" id="CHEBI:30616"/>
        <dbReference type="ChEBI" id="CHEBI:57823"/>
        <dbReference type="ChEBI" id="CHEBI:57919"/>
        <dbReference type="ChEBI" id="CHEBI:456216"/>
        <dbReference type="EC" id="2.7.1.148"/>
    </reaction>
</comment>
<dbReference type="InterPro" id="IPR036554">
    <property type="entry name" value="GHMP_kinase_C_sf"/>
</dbReference>
<feature type="active site" evidence="10">
    <location>
        <position position="26"/>
    </location>
</feature>
<keyword evidence="14" id="KW-1185">Reference proteome</keyword>
<dbReference type="NCBIfam" id="NF011202">
    <property type="entry name" value="PRK14608.1"/>
    <property type="match status" value="1"/>
</dbReference>
<feature type="binding site" evidence="10">
    <location>
        <begin position="111"/>
        <end position="121"/>
    </location>
    <ligand>
        <name>ATP</name>
        <dbReference type="ChEBI" id="CHEBI:30616"/>
    </ligand>
</feature>
<keyword evidence="4 10" id="KW-0808">Transferase</keyword>
<keyword evidence="5 10" id="KW-0547">Nucleotide-binding</keyword>
<dbReference type="PIRSF" id="PIRSF010376">
    <property type="entry name" value="IspE"/>
    <property type="match status" value="1"/>
</dbReference>
<keyword evidence="6 10" id="KW-0418">Kinase</keyword>
<evidence type="ECO:0000256" key="1">
    <source>
        <dbReference type="ARBA" id="ARBA00009684"/>
    </source>
</evidence>
<dbReference type="SUPFAM" id="SSF55060">
    <property type="entry name" value="GHMP Kinase, C-terminal domain"/>
    <property type="match status" value="1"/>
</dbReference>
<keyword evidence="8 10" id="KW-0414">Isoprene biosynthesis</keyword>
<sequence length="303" mass="31427">MHPPETAALPSTRRPVAPLLERAPAKVNLGLRVLGRRADGYHELWSLVAFAGAGDRLTYDPAGAPGLGLAGPGAATLAVEPDNLVLKAARELAGRVSGLEVGRFTLDKRLPVSSGIGGGSADAAAVLRLLARANGLAQDDARLFEAALATGSDVPACLHGRSCLMAGRGESLTPLRLPRFGALLVNPRIPVATGAVFRALGLAAGETRAPPPAMPDGFATRAEVLAFLADLPNDLEPPARRLEPSLQEVAERLAGTPAVRLVRMSGSGATFFGLYDDCRAAARAAKQIAAARPDWWVKPTVLG</sequence>
<proteinExistence type="inferred from homology"/>
<dbReference type="InterPro" id="IPR004424">
    <property type="entry name" value="IspE"/>
</dbReference>
<dbReference type="HAMAP" id="MF_00061">
    <property type="entry name" value="IspE"/>
    <property type="match status" value="1"/>
</dbReference>